<feature type="compositionally biased region" description="Basic residues" evidence="2">
    <location>
        <begin position="172"/>
        <end position="183"/>
    </location>
</feature>
<keyword evidence="3" id="KW-0812">Transmembrane</keyword>
<keyword evidence="1" id="KW-0175">Coiled coil</keyword>
<comment type="caution">
    <text evidence="4">The sequence shown here is derived from an EMBL/GenBank/DDBJ whole genome shotgun (WGS) entry which is preliminary data.</text>
</comment>
<feature type="transmembrane region" description="Helical" evidence="3">
    <location>
        <begin position="642"/>
        <end position="660"/>
    </location>
</feature>
<evidence type="ECO:0000256" key="1">
    <source>
        <dbReference type="SAM" id="Coils"/>
    </source>
</evidence>
<feature type="non-terminal residue" evidence="4">
    <location>
        <position position="873"/>
    </location>
</feature>
<keyword evidence="3" id="KW-0472">Membrane</keyword>
<feature type="transmembrane region" description="Helical" evidence="3">
    <location>
        <begin position="605"/>
        <end position="622"/>
    </location>
</feature>
<dbReference type="AlphaFoldDB" id="A0A699HNM3"/>
<proteinExistence type="predicted"/>
<protein>
    <submittedName>
        <fullName evidence="4">Uncharacterized protein</fullName>
    </submittedName>
</protein>
<sequence length="873" mass="91333">AQIRRIFLDGYDILDVRTAWQGYTSPPLELRSNKFIKNIPEETLPHHVPQSSTNVIYAFVLDSNDLKDLVKTYRIPLDLYPRLPDLGFTMDHLPAGMSIYDFMTLPSWSEAKIVEESHHLSLPLLVRVPSHTTTSTTKGAIILLPTPDQIAASLPDSHLSKKSKGPSQASRPSKKRKLQKRASKAGSSAPELDQTESADEADLVDLCAEIEDSLERGEGISMRVVSAPTPCLGKRLGAPPPIAVVSASEPSYVGTSALASTSCRSLSLGDVVASGRVGKSGAEVMRRQMDLLDNLAQIDLTLFPLALGPYHMPYLYEGVSSPLYTKEEWDKTYVPDSNILCKDFFKDPEVCRKALDQTITRAELRRTKSLLPLELSNRMNVLSALLVSHGYELNSRYTNLVSSKALLHEKLNKKKGDVRDAASEDVKKLQSQLIDAKAASEVLTKELIRTDAKLSEQALTGGGCFVFGSGVEGVVRKLLSSDEFHAALARVASLGINYGVERRLRMGRTDVVFEAAVHKVSNFHAGAKADFDKALVDFPTTPFPFLNKIAAASGGTLSDVAQILPDKFVCSATSVFVAPSSVNEATEQVELSWEGEDFVLPPFHWQTYVFLSFALVVAYYFIRRFRFIPSASSFSLSDPWIVLLVGMPIFAGMSALVPYARLNGVSPLLVLGVVLIHSLMDCPATAAATATATATTATPTATTTATATTTTATAAVAAAAAPTLAAAPALAPDVVAAPAAATAVASATATTTTTSTSDATAAPPSTAPVAAPAAVALAANATTAAATTAAATATATATAATLSATAAAAAPAAAATPTATPSATATATATTAATTSTATAIATAAATATVATAPAPVVVASPTATATATPTTT</sequence>
<evidence type="ECO:0000256" key="3">
    <source>
        <dbReference type="SAM" id="Phobius"/>
    </source>
</evidence>
<feature type="coiled-coil region" evidence="1">
    <location>
        <begin position="419"/>
        <end position="446"/>
    </location>
</feature>
<dbReference type="InterPro" id="IPR051298">
    <property type="entry name" value="Heme_transport/Cell_adhesion"/>
</dbReference>
<reference evidence="4" key="1">
    <citation type="journal article" date="2019" name="Sci. Rep.">
        <title>Draft genome of Tanacetum cinerariifolium, the natural source of mosquito coil.</title>
        <authorList>
            <person name="Yamashiro T."/>
            <person name="Shiraishi A."/>
            <person name="Satake H."/>
            <person name="Nakayama K."/>
        </authorList>
    </citation>
    <scope>NUCLEOTIDE SEQUENCE</scope>
</reference>
<gene>
    <name evidence="4" type="ORF">Tci_431570</name>
</gene>
<evidence type="ECO:0000256" key="2">
    <source>
        <dbReference type="SAM" id="MobiDB-lite"/>
    </source>
</evidence>
<feature type="region of interest" description="Disordered" evidence="2">
    <location>
        <begin position="153"/>
        <end position="200"/>
    </location>
</feature>
<dbReference type="EMBL" id="BKCJ010192046">
    <property type="protein sequence ID" value="GEY59596.1"/>
    <property type="molecule type" value="Genomic_DNA"/>
</dbReference>
<dbReference type="PANTHER" id="PTHR22917">
    <property type="entry name" value="HEMOPEXIN DOMAIN-CONTAINING PROTEIN"/>
    <property type="match status" value="1"/>
</dbReference>
<keyword evidence="3" id="KW-1133">Transmembrane helix</keyword>
<accession>A0A699HNM3</accession>
<feature type="non-terminal residue" evidence="4">
    <location>
        <position position="1"/>
    </location>
</feature>
<name>A0A699HNM3_TANCI</name>
<evidence type="ECO:0000313" key="4">
    <source>
        <dbReference type="EMBL" id="GEY59596.1"/>
    </source>
</evidence>
<organism evidence="4">
    <name type="scientific">Tanacetum cinerariifolium</name>
    <name type="common">Dalmatian daisy</name>
    <name type="synonym">Chrysanthemum cinerariifolium</name>
    <dbReference type="NCBI Taxonomy" id="118510"/>
    <lineage>
        <taxon>Eukaryota</taxon>
        <taxon>Viridiplantae</taxon>
        <taxon>Streptophyta</taxon>
        <taxon>Embryophyta</taxon>
        <taxon>Tracheophyta</taxon>
        <taxon>Spermatophyta</taxon>
        <taxon>Magnoliopsida</taxon>
        <taxon>eudicotyledons</taxon>
        <taxon>Gunneridae</taxon>
        <taxon>Pentapetalae</taxon>
        <taxon>asterids</taxon>
        <taxon>campanulids</taxon>
        <taxon>Asterales</taxon>
        <taxon>Asteraceae</taxon>
        <taxon>Asteroideae</taxon>
        <taxon>Anthemideae</taxon>
        <taxon>Anthemidinae</taxon>
        <taxon>Tanacetum</taxon>
    </lineage>
</organism>
<dbReference type="PANTHER" id="PTHR22917:SF6">
    <property type="entry name" value="EG:8D8.2 PROTEIN-RELATED"/>
    <property type="match status" value="1"/>
</dbReference>